<organism evidence="2">
    <name type="scientific">Aphanomyces astaci</name>
    <name type="common">Crayfish plague agent</name>
    <dbReference type="NCBI Taxonomy" id="112090"/>
    <lineage>
        <taxon>Eukaryota</taxon>
        <taxon>Sar</taxon>
        <taxon>Stramenopiles</taxon>
        <taxon>Oomycota</taxon>
        <taxon>Saprolegniomycetes</taxon>
        <taxon>Saprolegniales</taxon>
        <taxon>Verrucalvaceae</taxon>
        <taxon>Aphanomyces</taxon>
    </lineage>
</organism>
<feature type="compositionally biased region" description="Basic and acidic residues" evidence="1">
    <location>
        <begin position="14"/>
        <end position="23"/>
    </location>
</feature>
<name>W4H097_APHAT</name>
<feature type="compositionally biased region" description="Polar residues" evidence="1">
    <location>
        <begin position="1"/>
        <end position="13"/>
    </location>
</feature>
<proteinExistence type="predicted"/>
<evidence type="ECO:0000256" key="1">
    <source>
        <dbReference type="SAM" id="MobiDB-lite"/>
    </source>
</evidence>
<evidence type="ECO:0000313" key="2">
    <source>
        <dbReference type="EMBL" id="ETV85342.1"/>
    </source>
</evidence>
<dbReference type="OrthoDB" id="10494425at2759"/>
<reference evidence="2" key="1">
    <citation type="submission" date="2013-12" db="EMBL/GenBank/DDBJ databases">
        <title>The Genome Sequence of Aphanomyces astaci APO3.</title>
        <authorList>
            <consortium name="The Broad Institute Genomics Platform"/>
            <person name="Russ C."/>
            <person name="Tyler B."/>
            <person name="van West P."/>
            <person name="Dieguez-Uribeondo J."/>
            <person name="Young S.K."/>
            <person name="Zeng Q."/>
            <person name="Gargeya S."/>
            <person name="Fitzgerald M."/>
            <person name="Abouelleil A."/>
            <person name="Alvarado L."/>
            <person name="Chapman S.B."/>
            <person name="Gainer-Dewar J."/>
            <person name="Goldberg J."/>
            <person name="Griggs A."/>
            <person name="Gujja S."/>
            <person name="Hansen M."/>
            <person name="Howarth C."/>
            <person name="Imamovic A."/>
            <person name="Ireland A."/>
            <person name="Larimer J."/>
            <person name="McCowan C."/>
            <person name="Murphy C."/>
            <person name="Pearson M."/>
            <person name="Poon T.W."/>
            <person name="Priest M."/>
            <person name="Roberts A."/>
            <person name="Saif S."/>
            <person name="Shea T."/>
            <person name="Sykes S."/>
            <person name="Wortman J."/>
            <person name="Nusbaum C."/>
            <person name="Birren B."/>
        </authorList>
    </citation>
    <scope>NUCLEOTIDE SEQUENCE [LARGE SCALE GENOMIC DNA]</scope>
    <source>
        <strain evidence="2">APO3</strain>
    </source>
</reference>
<gene>
    <name evidence="2" type="ORF">H257_03106</name>
</gene>
<dbReference type="VEuPathDB" id="FungiDB:H257_03106"/>
<feature type="compositionally biased region" description="Polar residues" evidence="1">
    <location>
        <begin position="88"/>
        <end position="102"/>
    </location>
</feature>
<feature type="region of interest" description="Disordered" evidence="1">
    <location>
        <begin position="86"/>
        <end position="142"/>
    </location>
</feature>
<dbReference type="AlphaFoldDB" id="W4H097"/>
<feature type="region of interest" description="Disordered" evidence="1">
    <location>
        <begin position="1"/>
        <end position="23"/>
    </location>
</feature>
<accession>W4H097</accession>
<dbReference type="GeneID" id="20805102"/>
<sequence>MGSQDSSSRWHWQSRQEARRDDVARTDLAKRDVAPLHQLLCKCTYEAWKRSKRLSSTLQSEVKDACEHEGNNLECEERFKSWLKAKQAMSSRQNKGTTTKPNVQRPELPPFKPRLPRHYSSTAPPKNAKAPHCTEPQPKDSTKANAAYGKWLRKKAAEHIVARRQAKAQADARESARYACRRQVHANTWVKQAVVVLAYSCPVQPRRR</sequence>
<dbReference type="RefSeq" id="XP_009825360.1">
    <property type="nucleotide sequence ID" value="XM_009827058.1"/>
</dbReference>
<dbReference type="EMBL" id="KI913118">
    <property type="protein sequence ID" value="ETV85342.1"/>
    <property type="molecule type" value="Genomic_DNA"/>
</dbReference>
<protein>
    <submittedName>
        <fullName evidence="2">Uncharacterized protein</fullName>
    </submittedName>
</protein>